<proteinExistence type="predicted"/>
<accession>A0A2N5SN26</accession>
<dbReference type="EMBL" id="PGCJ01000916">
    <property type="protein sequence ID" value="PLW14639.1"/>
    <property type="molecule type" value="Genomic_DNA"/>
</dbReference>
<reference evidence="1 2" key="1">
    <citation type="submission" date="2017-11" db="EMBL/GenBank/DDBJ databases">
        <title>De novo assembly and phasing of dikaryotic genomes from two isolates of Puccinia coronata f. sp. avenae, the causal agent of oat crown rust.</title>
        <authorList>
            <person name="Miller M.E."/>
            <person name="Zhang Y."/>
            <person name="Omidvar V."/>
            <person name="Sperschneider J."/>
            <person name="Schwessinger B."/>
            <person name="Raley C."/>
            <person name="Palmer J.M."/>
            <person name="Garnica D."/>
            <person name="Upadhyaya N."/>
            <person name="Rathjen J."/>
            <person name="Taylor J.M."/>
            <person name="Park R.F."/>
            <person name="Dodds P.N."/>
            <person name="Hirsch C.D."/>
            <person name="Kianian S.F."/>
            <person name="Figueroa M."/>
        </authorList>
    </citation>
    <scope>NUCLEOTIDE SEQUENCE [LARGE SCALE GENOMIC DNA]</scope>
    <source>
        <strain evidence="1">12NC29</strain>
    </source>
</reference>
<evidence type="ECO:0000313" key="2">
    <source>
        <dbReference type="Proteomes" id="UP000235388"/>
    </source>
</evidence>
<dbReference type="AlphaFoldDB" id="A0A2N5SN26"/>
<name>A0A2N5SN26_9BASI</name>
<organism evidence="1 2">
    <name type="scientific">Puccinia coronata f. sp. avenae</name>
    <dbReference type="NCBI Taxonomy" id="200324"/>
    <lineage>
        <taxon>Eukaryota</taxon>
        <taxon>Fungi</taxon>
        <taxon>Dikarya</taxon>
        <taxon>Basidiomycota</taxon>
        <taxon>Pucciniomycotina</taxon>
        <taxon>Pucciniomycetes</taxon>
        <taxon>Pucciniales</taxon>
        <taxon>Pucciniaceae</taxon>
        <taxon>Puccinia</taxon>
    </lineage>
</organism>
<gene>
    <name evidence="1" type="ORF">PCANC_25170</name>
</gene>
<sequence length="143" mass="15723">MALAPGTSYDIQGPADLLDDNQTWALFFNSNQAHPSPRMLPAPTENPILVTSIGTLLATEYAVAPNDHNWILLILTVENLLQPDAALSMKYSFRPDHLTAFFARSLSPGRKIQLSGELTPWDTSSGTFNIDLKATEIIEDNIL</sequence>
<protein>
    <submittedName>
        <fullName evidence="1">Uncharacterized protein</fullName>
    </submittedName>
</protein>
<evidence type="ECO:0000313" key="1">
    <source>
        <dbReference type="EMBL" id="PLW14639.1"/>
    </source>
</evidence>
<keyword evidence="2" id="KW-1185">Reference proteome</keyword>
<dbReference type="Proteomes" id="UP000235388">
    <property type="component" value="Unassembled WGS sequence"/>
</dbReference>
<comment type="caution">
    <text evidence="1">The sequence shown here is derived from an EMBL/GenBank/DDBJ whole genome shotgun (WGS) entry which is preliminary data.</text>
</comment>